<dbReference type="SUPFAM" id="SSF46785">
    <property type="entry name" value="Winged helix' DNA-binding domain"/>
    <property type="match status" value="1"/>
</dbReference>
<feature type="domain" description="HTH marR-type" evidence="1">
    <location>
        <begin position="13"/>
        <end position="149"/>
    </location>
</feature>
<dbReference type="PROSITE" id="PS50995">
    <property type="entry name" value="HTH_MARR_2"/>
    <property type="match status" value="1"/>
</dbReference>
<proteinExistence type="predicted"/>
<name>A0AB39QPE9_9ACTN</name>
<dbReference type="PANTHER" id="PTHR33164">
    <property type="entry name" value="TRANSCRIPTIONAL REGULATOR, MARR FAMILY"/>
    <property type="match status" value="1"/>
</dbReference>
<sequence length="158" mass="17725">MAAEPPRRLTGVEEQAWRGLLRVFERLVTRTGQPLQAEHGLSAADYAMLAELTRVPGGRLRVLELAKELGWEKSRVSHHMARMVRRGLVDRETCACDRRGVYVSVTPAGYEVMSAAARRHADDVRRLFLDHLTPDQVAQLAEITDTVLGVLTRSPDRD</sequence>
<dbReference type="InterPro" id="IPR011991">
    <property type="entry name" value="ArsR-like_HTH"/>
</dbReference>
<dbReference type="RefSeq" id="WP_234542173.1">
    <property type="nucleotide sequence ID" value="NZ_CP163441.1"/>
</dbReference>
<organism evidence="2">
    <name type="scientific">Streptomyces sp. R39</name>
    <dbReference type="NCBI Taxonomy" id="3238631"/>
    <lineage>
        <taxon>Bacteria</taxon>
        <taxon>Bacillati</taxon>
        <taxon>Actinomycetota</taxon>
        <taxon>Actinomycetes</taxon>
        <taxon>Kitasatosporales</taxon>
        <taxon>Streptomycetaceae</taxon>
        <taxon>Streptomyces</taxon>
    </lineage>
</organism>
<dbReference type="SMART" id="SM00347">
    <property type="entry name" value="HTH_MARR"/>
    <property type="match status" value="1"/>
</dbReference>
<dbReference type="Pfam" id="PF12802">
    <property type="entry name" value="MarR_2"/>
    <property type="match status" value="1"/>
</dbReference>
<dbReference type="Gene3D" id="1.10.10.10">
    <property type="entry name" value="Winged helix-like DNA-binding domain superfamily/Winged helix DNA-binding domain"/>
    <property type="match status" value="1"/>
</dbReference>
<gene>
    <name evidence="2" type="ORF">AB5J52_13330</name>
</gene>
<dbReference type="GO" id="GO:0003700">
    <property type="term" value="F:DNA-binding transcription factor activity"/>
    <property type="evidence" value="ECO:0007669"/>
    <property type="project" value="InterPro"/>
</dbReference>
<dbReference type="PRINTS" id="PR00598">
    <property type="entry name" value="HTHMARR"/>
</dbReference>
<dbReference type="AlphaFoldDB" id="A0AB39QPE9"/>
<dbReference type="InterPro" id="IPR036390">
    <property type="entry name" value="WH_DNA-bd_sf"/>
</dbReference>
<protein>
    <submittedName>
        <fullName evidence="2">MarR family winged helix-turn-helix transcriptional regulator</fullName>
    </submittedName>
</protein>
<evidence type="ECO:0000313" key="2">
    <source>
        <dbReference type="EMBL" id="XDQ43163.1"/>
    </source>
</evidence>
<dbReference type="EMBL" id="CP163441">
    <property type="protein sequence ID" value="XDQ43163.1"/>
    <property type="molecule type" value="Genomic_DNA"/>
</dbReference>
<dbReference type="InterPro" id="IPR039422">
    <property type="entry name" value="MarR/SlyA-like"/>
</dbReference>
<dbReference type="PANTHER" id="PTHR33164:SF99">
    <property type="entry name" value="MARR FAMILY REGULATORY PROTEIN"/>
    <property type="match status" value="1"/>
</dbReference>
<dbReference type="CDD" id="cd00090">
    <property type="entry name" value="HTH_ARSR"/>
    <property type="match status" value="1"/>
</dbReference>
<reference evidence="2" key="1">
    <citation type="submission" date="2024-07" db="EMBL/GenBank/DDBJ databases">
        <authorList>
            <person name="Yu S.T."/>
        </authorList>
    </citation>
    <scope>NUCLEOTIDE SEQUENCE</scope>
    <source>
        <strain evidence="2">R39</strain>
    </source>
</reference>
<dbReference type="InterPro" id="IPR036388">
    <property type="entry name" value="WH-like_DNA-bd_sf"/>
</dbReference>
<accession>A0AB39QPE9</accession>
<dbReference type="GO" id="GO:0006950">
    <property type="term" value="P:response to stress"/>
    <property type="evidence" value="ECO:0007669"/>
    <property type="project" value="TreeGrafter"/>
</dbReference>
<dbReference type="GeneID" id="301468596"/>
<evidence type="ECO:0000259" key="1">
    <source>
        <dbReference type="PROSITE" id="PS50995"/>
    </source>
</evidence>
<dbReference type="InterPro" id="IPR000835">
    <property type="entry name" value="HTH_MarR-typ"/>
</dbReference>